<dbReference type="Pfam" id="PF12705">
    <property type="entry name" value="PDDEXK_1"/>
    <property type="match status" value="1"/>
</dbReference>
<dbReference type="InterPro" id="IPR014017">
    <property type="entry name" value="DNA_helicase_UvrD-like_C"/>
</dbReference>
<reference evidence="17 18" key="1">
    <citation type="journal article" date="2015" name="Stand. Genomic Sci.">
        <title>Genomic Encyclopedia of Bacterial and Archaeal Type Strains, Phase III: the genomes of soil and plant-associated and newly described type strains.</title>
        <authorList>
            <person name="Whitman W.B."/>
            <person name="Woyke T."/>
            <person name="Klenk H.P."/>
            <person name="Zhou Y."/>
            <person name="Lilburn T.G."/>
            <person name="Beck B.J."/>
            <person name="De Vos P."/>
            <person name="Vandamme P."/>
            <person name="Eisen J.A."/>
            <person name="Garrity G."/>
            <person name="Hugenholtz P."/>
            <person name="Kyrpides N.C."/>
        </authorList>
    </citation>
    <scope>NUCLEOTIDE SEQUENCE [LARGE SCALE GENOMIC DNA]</scope>
    <source>
        <strain evidence="17 18">CGMCC 1.10948</strain>
    </source>
</reference>
<evidence type="ECO:0000259" key="16">
    <source>
        <dbReference type="PROSITE" id="PS51217"/>
    </source>
</evidence>
<dbReference type="RefSeq" id="WP_145831197.1">
    <property type="nucleotide sequence ID" value="NZ_VLLA01000001.1"/>
</dbReference>
<dbReference type="EC" id="5.6.2.4" evidence="12"/>
<dbReference type="Gene3D" id="3.40.50.300">
    <property type="entry name" value="P-loop containing nucleotide triphosphate hydrolases"/>
    <property type="match status" value="4"/>
</dbReference>
<evidence type="ECO:0000256" key="7">
    <source>
        <dbReference type="ARBA" id="ARBA00022840"/>
    </source>
</evidence>
<dbReference type="GO" id="GO:0003677">
    <property type="term" value="F:DNA binding"/>
    <property type="evidence" value="ECO:0007669"/>
    <property type="project" value="UniProtKB-KW"/>
</dbReference>
<protein>
    <recommendedName>
        <fullName evidence="12">DNA 3'-5' helicase</fullName>
        <ecNumber evidence="12">5.6.2.4</ecNumber>
    </recommendedName>
</protein>
<dbReference type="InterPro" id="IPR027417">
    <property type="entry name" value="P-loop_NTPase"/>
</dbReference>
<dbReference type="InterPro" id="IPR014016">
    <property type="entry name" value="UvrD-like_ATP-bd"/>
</dbReference>
<feature type="domain" description="UvrD-like helicase ATP-binding" evidence="15">
    <location>
        <begin position="8"/>
        <end position="475"/>
    </location>
</feature>
<dbReference type="OrthoDB" id="9810135at2"/>
<name>A0A562S5D6_9BRAD</name>
<evidence type="ECO:0000256" key="3">
    <source>
        <dbReference type="ARBA" id="ARBA00022763"/>
    </source>
</evidence>
<dbReference type="AlphaFoldDB" id="A0A562S5D6"/>
<keyword evidence="10" id="KW-0413">Isomerase</keyword>
<gene>
    <name evidence="17" type="ORF">IQ16_00703</name>
</gene>
<keyword evidence="9" id="KW-0234">DNA repair</keyword>
<comment type="catalytic activity">
    <reaction evidence="13">
        <text>ATP + H2O = ADP + phosphate + H(+)</text>
        <dbReference type="Rhea" id="RHEA:13065"/>
        <dbReference type="ChEBI" id="CHEBI:15377"/>
        <dbReference type="ChEBI" id="CHEBI:15378"/>
        <dbReference type="ChEBI" id="CHEBI:30616"/>
        <dbReference type="ChEBI" id="CHEBI:43474"/>
        <dbReference type="ChEBI" id="CHEBI:456216"/>
        <dbReference type="EC" id="5.6.2.4"/>
    </reaction>
</comment>
<evidence type="ECO:0000256" key="14">
    <source>
        <dbReference type="PROSITE-ProRule" id="PRU00560"/>
    </source>
</evidence>
<dbReference type="PROSITE" id="PS51217">
    <property type="entry name" value="UVRD_HELICASE_CTER"/>
    <property type="match status" value="1"/>
</dbReference>
<feature type="binding site" evidence="14">
    <location>
        <begin position="29"/>
        <end position="36"/>
    </location>
    <ligand>
        <name>ATP</name>
        <dbReference type="ChEBI" id="CHEBI:30616"/>
    </ligand>
</feature>
<organism evidence="17 18">
    <name type="scientific">Bradyrhizobium huanghuaihaiense</name>
    <dbReference type="NCBI Taxonomy" id="990078"/>
    <lineage>
        <taxon>Bacteria</taxon>
        <taxon>Pseudomonadati</taxon>
        <taxon>Pseudomonadota</taxon>
        <taxon>Alphaproteobacteria</taxon>
        <taxon>Hyphomicrobiales</taxon>
        <taxon>Nitrobacteraceae</taxon>
        <taxon>Bradyrhizobium</taxon>
    </lineage>
</organism>
<evidence type="ECO:0000259" key="15">
    <source>
        <dbReference type="PROSITE" id="PS51198"/>
    </source>
</evidence>
<keyword evidence="1" id="KW-0540">Nuclease</keyword>
<evidence type="ECO:0000256" key="12">
    <source>
        <dbReference type="ARBA" id="ARBA00034808"/>
    </source>
</evidence>
<keyword evidence="4 14" id="KW-0378">Hydrolase</keyword>
<evidence type="ECO:0000313" key="18">
    <source>
        <dbReference type="Proteomes" id="UP000316291"/>
    </source>
</evidence>
<dbReference type="InterPro" id="IPR000212">
    <property type="entry name" value="DNA_helicase_UvrD/REP"/>
</dbReference>
<keyword evidence="6" id="KW-0269">Exonuclease</keyword>
<dbReference type="PROSITE" id="PS51198">
    <property type="entry name" value="UVRD_HELICASE_ATP_BIND"/>
    <property type="match status" value="1"/>
</dbReference>
<dbReference type="EMBL" id="VLLA01000001">
    <property type="protein sequence ID" value="TWI76462.1"/>
    <property type="molecule type" value="Genomic_DNA"/>
</dbReference>
<evidence type="ECO:0000256" key="11">
    <source>
        <dbReference type="ARBA" id="ARBA00034617"/>
    </source>
</evidence>
<keyword evidence="2 14" id="KW-0547">Nucleotide-binding</keyword>
<dbReference type="GO" id="GO:0004527">
    <property type="term" value="F:exonuclease activity"/>
    <property type="evidence" value="ECO:0007669"/>
    <property type="project" value="UniProtKB-KW"/>
</dbReference>
<keyword evidence="7 14" id="KW-0067">ATP-binding</keyword>
<evidence type="ECO:0000256" key="5">
    <source>
        <dbReference type="ARBA" id="ARBA00022806"/>
    </source>
</evidence>
<dbReference type="PANTHER" id="PTHR11070">
    <property type="entry name" value="UVRD / RECB / PCRA DNA HELICASE FAMILY MEMBER"/>
    <property type="match status" value="1"/>
</dbReference>
<evidence type="ECO:0000256" key="10">
    <source>
        <dbReference type="ARBA" id="ARBA00023235"/>
    </source>
</evidence>
<dbReference type="SUPFAM" id="SSF52540">
    <property type="entry name" value="P-loop containing nucleoside triphosphate hydrolases"/>
    <property type="match status" value="1"/>
</dbReference>
<feature type="domain" description="UvrD-like helicase C-terminal" evidence="16">
    <location>
        <begin position="498"/>
        <end position="782"/>
    </location>
</feature>
<dbReference type="InterPro" id="IPR038726">
    <property type="entry name" value="PDDEXK_AddAB-type"/>
</dbReference>
<dbReference type="Pfam" id="PF00580">
    <property type="entry name" value="UvrD-helicase"/>
    <property type="match status" value="1"/>
</dbReference>
<evidence type="ECO:0000256" key="6">
    <source>
        <dbReference type="ARBA" id="ARBA00022839"/>
    </source>
</evidence>
<evidence type="ECO:0000256" key="8">
    <source>
        <dbReference type="ARBA" id="ARBA00023125"/>
    </source>
</evidence>
<keyword evidence="18" id="KW-1185">Reference proteome</keyword>
<comment type="catalytic activity">
    <reaction evidence="11">
        <text>Couples ATP hydrolysis with the unwinding of duplex DNA by translocating in the 3'-5' direction.</text>
        <dbReference type="EC" id="5.6.2.4"/>
    </reaction>
</comment>
<dbReference type="InterPro" id="IPR011604">
    <property type="entry name" value="PDDEXK-like_dom_sf"/>
</dbReference>
<dbReference type="Gene3D" id="3.90.320.10">
    <property type="match status" value="1"/>
</dbReference>
<dbReference type="GO" id="GO:0043138">
    <property type="term" value="F:3'-5' DNA helicase activity"/>
    <property type="evidence" value="ECO:0007669"/>
    <property type="project" value="UniProtKB-EC"/>
</dbReference>
<sequence length="1131" mass="122767">MSSVSKVLKDDGARRDAISHHDRSILVEAGAGSGKTAVMAGRIAVMLAEGVPPREIAAVTFTELAASELLSRVHDFVTDLSAGHVAPELRVALPNGLSQAQRDNLAAASAAIDEITCSTIHGFCQRLIKPYPAEADIDPGAAVMDRNQADLTFLEIVDVWLRERLSGDQGGILAEMVLHNPGETVLLIHKIAENLRRRRTLAAPAGPPLNGQLTAFRQATADMAAFIRGATASEPETEAIAARLAEMATALAAGPDCAIPSGLVRLLVSRPHPDLCTKAGAFASYRKKGKWSAAAKRAGLSKADGDRLNDAAEVHYETCTAAWISLLQGAASQVLAALIDEARPILDRYRGHKRASAQLDFDDLIFAARDLLRDHDEVRRALGRRFARVLVDEFQDTDPLQTEIFWRLCGDPINADANWTSFRIRPGALFLVGDPKQAIYRFRGADIGAYVQARDAFRIRDADSLLSISTNFRSCASILTFVNERFESVLSADGQPGFTLLDPFHEDHGENLCVAALDVAVADENGKSSTEQQRDAEADAVAELCARLIGSQSILDRRNGAERLCQPGDIGLLAPTGADLWRYEEALERRGIPVATQAGKGLFRRQEVQDLIAVTRVLADRRDTLALGALLRGPLVGLTEEELLDIVWALPRSEEEPDRFPRLDLGVDPAVIRHPLARDILEKLQALYRRGGSTTPHELLSQAVDALRMRALLLERHRGQAERALANVDLYLSLSTGYAVRGLRAFAEAMTAAWTDETRAVEGRPDAQEEAVALFTMHAAKGLEWPIVIPVNTMTGVMTPDSAVIDRQTDTLYCPVLGVAPDGYDAARRAEKDELDRERVRLWYVAVTRARELLVLPRLDTTPSKSSWIGLVDLSLADLPSLDVSHLPVDATAAIAGAGNTQTRDVFAAEAAAIADRRMRLTWLAPSRDERATGALLQEEEPDIWTGSAEGPPPDLETSITVQGGRERGLILHKLMEEVLTGEIGEAPTALRERAIELIRALGRTPVEDEAVGLSAEELAKCVSRTLALREIMALRPQLLAEFPVYAIRTAEGEEVAIAGIADALTVSPEGRPVVVVDWKSDVNADPEKLNHYRAQVRDYLDMSGAEYGLIVLMTTGRVIAVSPSALTLAA</sequence>
<dbReference type="GO" id="GO:0000725">
    <property type="term" value="P:recombinational repair"/>
    <property type="evidence" value="ECO:0007669"/>
    <property type="project" value="TreeGrafter"/>
</dbReference>
<evidence type="ECO:0000256" key="4">
    <source>
        <dbReference type="ARBA" id="ARBA00022801"/>
    </source>
</evidence>
<evidence type="ECO:0000313" key="17">
    <source>
        <dbReference type="EMBL" id="TWI76462.1"/>
    </source>
</evidence>
<comment type="caution">
    <text evidence="17">The sequence shown here is derived from an EMBL/GenBank/DDBJ whole genome shotgun (WGS) entry which is preliminary data.</text>
</comment>
<dbReference type="GO" id="GO:0009338">
    <property type="term" value="C:exodeoxyribonuclease V complex"/>
    <property type="evidence" value="ECO:0007669"/>
    <property type="project" value="TreeGrafter"/>
</dbReference>
<dbReference type="GO" id="GO:0005524">
    <property type="term" value="F:ATP binding"/>
    <property type="evidence" value="ECO:0007669"/>
    <property type="project" value="UniProtKB-UniRule"/>
</dbReference>
<dbReference type="GO" id="GO:0005829">
    <property type="term" value="C:cytosol"/>
    <property type="evidence" value="ECO:0007669"/>
    <property type="project" value="TreeGrafter"/>
</dbReference>
<accession>A0A562S5D6</accession>
<keyword evidence="8" id="KW-0238">DNA-binding</keyword>
<proteinExistence type="predicted"/>
<evidence type="ECO:0000256" key="1">
    <source>
        <dbReference type="ARBA" id="ARBA00022722"/>
    </source>
</evidence>
<dbReference type="PANTHER" id="PTHR11070:SF23">
    <property type="entry name" value="RECBCD ENZYME SUBUNIT RECB"/>
    <property type="match status" value="1"/>
</dbReference>
<dbReference type="Proteomes" id="UP000316291">
    <property type="component" value="Unassembled WGS sequence"/>
</dbReference>
<keyword evidence="3" id="KW-0227">DNA damage</keyword>
<evidence type="ECO:0000256" key="2">
    <source>
        <dbReference type="ARBA" id="ARBA00022741"/>
    </source>
</evidence>
<dbReference type="Pfam" id="PF13361">
    <property type="entry name" value="UvrD_C"/>
    <property type="match status" value="2"/>
</dbReference>
<evidence type="ECO:0000256" key="9">
    <source>
        <dbReference type="ARBA" id="ARBA00023204"/>
    </source>
</evidence>
<keyword evidence="5 14" id="KW-0347">Helicase</keyword>
<evidence type="ECO:0000256" key="13">
    <source>
        <dbReference type="ARBA" id="ARBA00048988"/>
    </source>
</evidence>